<reference evidence="2" key="1">
    <citation type="submission" date="2021-01" db="EMBL/GenBank/DDBJ databases">
        <authorList>
            <consortium name="Aspergillus chevalieri M1 genome sequencing consortium"/>
            <person name="Kazuki M."/>
            <person name="Futagami T."/>
        </authorList>
    </citation>
    <scope>NUCLEOTIDE SEQUENCE</scope>
    <source>
        <strain evidence="2">M1</strain>
    </source>
</reference>
<dbReference type="KEGG" id="ache:ACHE_21129S"/>
<protein>
    <submittedName>
        <fullName evidence="2">Uncharacterized protein</fullName>
    </submittedName>
</protein>
<evidence type="ECO:0000313" key="2">
    <source>
        <dbReference type="EMBL" id="BCR85671.1"/>
    </source>
</evidence>
<organism evidence="2 3">
    <name type="scientific">Aspergillus chevalieri</name>
    <name type="common">Eurotium chevalieri</name>
    <dbReference type="NCBI Taxonomy" id="182096"/>
    <lineage>
        <taxon>Eukaryota</taxon>
        <taxon>Fungi</taxon>
        <taxon>Dikarya</taxon>
        <taxon>Ascomycota</taxon>
        <taxon>Pezizomycotina</taxon>
        <taxon>Eurotiomycetes</taxon>
        <taxon>Eurotiomycetidae</taxon>
        <taxon>Eurotiales</taxon>
        <taxon>Aspergillaceae</taxon>
        <taxon>Aspergillus</taxon>
        <taxon>Aspergillus subgen. Aspergillus</taxon>
    </lineage>
</organism>
<name>A0A7R7ZLQ5_ASPCH</name>
<accession>A0A7R7ZLQ5</accession>
<proteinExistence type="predicted"/>
<evidence type="ECO:0000256" key="1">
    <source>
        <dbReference type="SAM" id="MobiDB-lite"/>
    </source>
</evidence>
<feature type="region of interest" description="Disordered" evidence="1">
    <location>
        <begin position="47"/>
        <end position="85"/>
    </location>
</feature>
<feature type="region of interest" description="Disordered" evidence="1">
    <location>
        <begin position="106"/>
        <end position="153"/>
    </location>
</feature>
<feature type="compositionally biased region" description="Basic residues" evidence="1">
    <location>
        <begin position="143"/>
        <end position="152"/>
    </location>
</feature>
<evidence type="ECO:0000313" key="3">
    <source>
        <dbReference type="Proteomes" id="UP000637239"/>
    </source>
</evidence>
<sequence>MSSVLNYAPSRSGVSSLRAAQLFSWFKGNRRHKSSAAIYQTTAARFHNAPHAPLHPRSGRRGLTSAHSTTSPVSESQNDRRGGSENTRRFLLNDWWDKLRHQSQLNESYSSPNSGIERGSGQGQCTERKRSELQRRRRESIQRRRRHKKRIHPTPSDYLMAVLQNAHLTSQQPSDELKKPNRLSFQTILAEYLRLVDPILVRTKDIRAAQELELDCALKEVFCERHLEYLAARQYGIVDVMTWAWILKSNTVYDAILRIFALEGKQGNQHHGAVRKVPIFIPLMLLRRSRFDARTFRLVLIYFLHLMSGEPIPTLRSALAPIKKETEYMMKLQPAKRDSSIDASTCMLSVVRLLRHARQVWPQTQLTIARALADFLTHSSDQENCSEVSAGRINRYRAEKFNLCLWLLSLPSKSGPFVSASIQQQAQFELLKAMASHKPVLPVTRRGYQGVIAVQLAHKKTLAERQAAELKAPSWPPWKEEKLGIDSHRGIEGMTSRAMQVMTQMREAGYSHTRWEEVSSIFAGWDTDRSPTIQTRTLMRRPQSLPEPRGSTQDDQAIWVARIRATRTVREAWACFLSYQDQGLSPRLSIYTAMAEKLIFRRKAVEAHFDETSDALPGDGPEIFPEPASARDLIYVHSEPPTLEELLRRMLFDEIKPSGRLLELLLWAAPSFRSGLDYLRSSNLSNDQIESLCTVRGYGDQSVKQQRTLTRLPNSLFSSFVGFLCKYSNFNPLYLARSDIRTADLFPVVMGHYRAKRHAGTSTTLFENSQTGEDLQHPMTLSHAVQLVKLRNSQHPLPWIRLLSALGADRISVPYRKMSRTTQRVLAWHEVLEVARLMQERKIEMGPQGFQILCSTYARAVSSGGQHPMAAEDGLELVIHAKRNGSLPHLGWVCETLEDMTDAGIGILKGYFDRLVLSDPATSLFHDDFTLSEETTTDSQETIPSMLHVPSPAVLHAFVRALGIAGDNTGLLGILQWMSNHASTLKEAADEYLNGERMMRRTLVAARVFVEGPPWGKPSLRDSNDPEKLIFPDVLVEKAYDIITETPLWDGWPSDEEVREYVNRETRL</sequence>
<feature type="compositionally biased region" description="Polar residues" evidence="1">
    <location>
        <begin position="65"/>
        <end position="76"/>
    </location>
</feature>
<dbReference type="GeneID" id="66980030"/>
<reference evidence="2" key="2">
    <citation type="submission" date="2021-02" db="EMBL/GenBank/DDBJ databases">
        <title>Aspergillus chevalieri M1 genome sequence.</title>
        <authorList>
            <person name="Kadooka C."/>
            <person name="Mori K."/>
            <person name="Futagami T."/>
        </authorList>
    </citation>
    <scope>NUCLEOTIDE SEQUENCE</scope>
    <source>
        <strain evidence="2">M1</strain>
    </source>
</reference>
<dbReference type="EMBL" id="AP024417">
    <property type="protein sequence ID" value="BCR85671.1"/>
    <property type="molecule type" value="Genomic_DNA"/>
</dbReference>
<dbReference type="Proteomes" id="UP000637239">
    <property type="component" value="Chromosome 2"/>
</dbReference>
<feature type="compositionally biased region" description="Basic and acidic residues" evidence="1">
    <location>
        <begin position="126"/>
        <end position="142"/>
    </location>
</feature>
<dbReference type="AlphaFoldDB" id="A0A7R7ZLQ5"/>
<gene>
    <name evidence="2" type="ORF">ACHE_21129S</name>
</gene>
<dbReference type="RefSeq" id="XP_043134193.1">
    <property type="nucleotide sequence ID" value="XM_043285508.1"/>
</dbReference>
<keyword evidence="3" id="KW-1185">Reference proteome</keyword>